<evidence type="ECO:0000313" key="2">
    <source>
        <dbReference type="Proteomes" id="UP001227386"/>
    </source>
</evidence>
<name>A0ABY8P9G0_9PSED</name>
<reference evidence="1 2" key="1">
    <citation type="journal article" date="2012" name="Appl. Soil Ecol.">
        <title>Isolation and characterization of new plant growth-promoting bacterial endophytes.</title>
        <authorList>
            <person name="Rashid S."/>
            <person name="Charles T.C."/>
            <person name="Glick B.R."/>
        </authorList>
    </citation>
    <scope>NUCLEOTIDE SEQUENCE [LARGE SCALE GENOMIC DNA]</scope>
    <source>
        <strain evidence="1 2">YsS1</strain>
    </source>
</reference>
<evidence type="ECO:0000313" key="1">
    <source>
        <dbReference type="EMBL" id="WGO91850.1"/>
    </source>
</evidence>
<sequence length="169" mass="18788">MSEFIPLPTPHDFDILHEDFCIQHPVTGLDSYGFVPQMKSQNIVLPAGEIYLRAGKHIGPNQGFGVRHIWTQHGHELPRYGCKAIHDVATYVSSIIVQGAPIFCEFHQRAGGYRLTVLRSSKGCVILAPFLAIPSEPESNFYSVVTAYKHQRVHGTQVGKVQTKKAPDP</sequence>
<protein>
    <submittedName>
        <fullName evidence="1">Uncharacterized protein</fullName>
    </submittedName>
</protein>
<organism evidence="1 2">
    <name type="scientific">Pseudomonas viciae</name>
    <dbReference type="NCBI Taxonomy" id="2505979"/>
    <lineage>
        <taxon>Bacteria</taxon>
        <taxon>Pseudomonadati</taxon>
        <taxon>Pseudomonadota</taxon>
        <taxon>Gammaproteobacteria</taxon>
        <taxon>Pseudomonadales</taxon>
        <taxon>Pseudomonadaceae</taxon>
        <taxon>Pseudomonas</taxon>
    </lineage>
</organism>
<dbReference type="RefSeq" id="WP_280944282.1">
    <property type="nucleotide sequence ID" value="NZ_CP123771.1"/>
</dbReference>
<keyword evidence="2" id="KW-1185">Reference proteome</keyword>
<dbReference type="Proteomes" id="UP001227386">
    <property type="component" value="Chromosome"/>
</dbReference>
<proteinExistence type="predicted"/>
<accession>A0ABY8P9G0</accession>
<gene>
    <name evidence="1" type="ORF">QCD61_19330</name>
</gene>
<dbReference type="EMBL" id="CP123771">
    <property type="protein sequence ID" value="WGO91850.1"/>
    <property type="molecule type" value="Genomic_DNA"/>
</dbReference>